<evidence type="ECO:0000313" key="7">
    <source>
        <dbReference type="Proteomes" id="UP000250275"/>
    </source>
</evidence>
<dbReference type="EMBL" id="KQ759847">
    <property type="protein sequence ID" value="OAD62578.1"/>
    <property type="molecule type" value="Genomic_DNA"/>
</dbReference>
<evidence type="ECO:0000313" key="6">
    <source>
        <dbReference type="EMBL" id="OAD62578.1"/>
    </source>
</evidence>
<dbReference type="Gene3D" id="1.20.140.150">
    <property type="match status" value="1"/>
</dbReference>
<evidence type="ECO:0000256" key="2">
    <source>
        <dbReference type="ARBA" id="ARBA00022692"/>
    </source>
</evidence>
<feature type="transmembrane region" description="Helical" evidence="5">
    <location>
        <begin position="25"/>
        <end position="44"/>
    </location>
</feature>
<protein>
    <submittedName>
        <fullName evidence="6">Uncharacterized protein</fullName>
    </submittedName>
</protein>
<dbReference type="InterPro" id="IPR050579">
    <property type="entry name" value="PMP-22/EMP/MP20-like"/>
</dbReference>
<evidence type="ECO:0000256" key="5">
    <source>
        <dbReference type="SAM" id="Phobius"/>
    </source>
</evidence>
<sequence length="147" mass="17004">MFPSDKQFKLNPGLNTVVNYSRTQVSFALISLFVMVMGFFFSIYTFRNPRYMFKRLAGGIHFISGACNMVVIQVLLSSIEFEREHFHSTFPRHGILRYDFSLILAWIVFLCNLLAGCAFMLFSRKRKRDKAPTEEIAMADEPTIIGR</sequence>
<feature type="transmembrane region" description="Helical" evidence="5">
    <location>
        <begin position="56"/>
        <end position="76"/>
    </location>
</feature>
<keyword evidence="7" id="KW-1185">Reference proteome</keyword>
<dbReference type="PANTHER" id="PTHR10671">
    <property type="entry name" value="EPITHELIAL MEMBRANE PROTEIN-RELATED"/>
    <property type="match status" value="1"/>
</dbReference>
<dbReference type="PANTHER" id="PTHR10671:SF110">
    <property type="entry name" value="FI18012P1"/>
    <property type="match status" value="1"/>
</dbReference>
<reference evidence="6 7" key="1">
    <citation type="submission" date="2015-07" db="EMBL/GenBank/DDBJ databases">
        <title>The genome of Eufriesea mexicana.</title>
        <authorList>
            <person name="Pan H."/>
            <person name="Kapheim K."/>
        </authorList>
    </citation>
    <scope>NUCLEOTIDE SEQUENCE [LARGE SCALE GENOMIC DNA]</scope>
    <source>
        <strain evidence="6">0111107269</strain>
        <tissue evidence="6">Whole body</tissue>
    </source>
</reference>
<accession>A0A310SIH6</accession>
<dbReference type="InterPro" id="IPR004031">
    <property type="entry name" value="PMP22/EMP/MP20/Claudin"/>
</dbReference>
<evidence type="ECO:0000256" key="1">
    <source>
        <dbReference type="ARBA" id="ARBA00004141"/>
    </source>
</evidence>
<dbReference type="OrthoDB" id="5917530at2759"/>
<proteinExistence type="predicted"/>
<name>A0A310SIH6_9HYME</name>
<dbReference type="Pfam" id="PF13903">
    <property type="entry name" value="Claudin_2"/>
    <property type="match status" value="1"/>
</dbReference>
<keyword evidence="4 5" id="KW-0472">Membrane</keyword>
<gene>
    <name evidence="6" type="ORF">WN48_06956</name>
</gene>
<evidence type="ECO:0000256" key="4">
    <source>
        <dbReference type="ARBA" id="ARBA00023136"/>
    </source>
</evidence>
<keyword evidence="3 5" id="KW-1133">Transmembrane helix</keyword>
<comment type="subcellular location">
    <subcellularLocation>
        <location evidence="1">Membrane</location>
        <topology evidence="1">Multi-pass membrane protein</topology>
    </subcellularLocation>
</comment>
<organism evidence="6 7">
    <name type="scientific">Eufriesea mexicana</name>
    <dbReference type="NCBI Taxonomy" id="516756"/>
    <lineage>
        <taxon>Eukaryota</taxon>
        <taxon>Metazoa</taxon>
        <taxon>Ecdysozoa</taxon>
        <taxon>Arthropoda</taxon>
        <taxon>Hexapoda</taxon>
        <taxon>Insecta</taxon>
        <taxon>Pterygota</taxon>
        <taxon>Neoptera</taxon>
        <taxon>Endopterygota</taxon>
        <taxon>Hymenoptera</taxon>
        <taxon>Apocrita</taxon>
        <taxon>Aculeata</taxon>
        <taxon>Apoidea</taxon>
        <taxon>Anthophila</taxon>
        <taxon>Apidae</taxon>
        <taxon>Eufriesea</taxon>
    </lineage>
</organism>
<dbReference type="AlphaFoldDB" id="A0A310SIH6"/>
<dbReference type="GO" id="GO:0005886">
    <property type="term" value="C:plasma membrane"/>
    <property type="evidence" value="ECO:0007669"/>
    <property type="project" value="TreeGrafter"/>
</dbReference>
<feature type="transmembrane region" description="Helical" evidence="5">
    <location>
        <begin position="100"/>
        <end position="122"/>
    </location>
</feature>
<evidence type="ECO:0000256" key="3">
    <source>
        <dbReference type="ARBA" id="ARBA00022989"/>
    </source>
</evidence>
<dbReference type="Proteomes" id="UP000250275">
    <property type="component" value="Unassembled WGS sequence"/>
</dbReference>
<keyword evidence="2 5" id="KW-0812">Transmembrane</keyword>